<evidence type="ECO:0000313" key="3">
    <source>
        <dbReference type="Proteomes" id="UP000673691"/>
    </source>
</evidence>
<keyword evidence="3" id="KW-1185">Reference proteome</keyword>
<keyword evidence="1" id="KW-0472">Membrane</keyword>
<gene>
    <name evidence="2" type="ORF">BJ554DRAFT_1648</name>
</gene>
<protein>
    <submittedName>
        <fullName evidence="2">Uncharacterized protein</fullName>
    </submittedName>
</protein>
<proteinExistence type="predicted"/>
<organism evidence="2 3">
    <name type="scientific">Olpidium bornovanus</name>
    <dbReference type="NCBI Taxonomy" id="278681"/>
    <lineage>
        <taxon>Eukaryota</taxon>
        <taxon>Fungi</taxon>
        <taxon>Fungi incertae sedis</taxon>
        <taxon>Olpidiomycota</taxon>
        <taxon>Olpidiomycotina</taxon>
        <taxon>Olpidiomycetes</taxon>
        <taxon>Olpidiales</taxon>
        <taxon>Olpidiaceae</taxon>
        <taxon>Olpidium</taxon>
    </lineage>
</organism>
<evidence type="ECO:0000256" key="1">
    <source>
        <dbReference type="SAM" id="Phobius"/>
    </source>
</evidence>
<reference evidence="2 3" key="1">
    <citation type="journal article" name="Sci. Rep.">
        <title>Genome-scale phylogenetic analyses confirm Olpidium as the closest living zoosporic fungus to the non-flagellated, terrestrial fungi.</title>
        <authorList>
            <person name="Chang Y."/>
            <person name="Rochon D."/>
            <person name="Sekimoto S."/>
            <person name="Wang Y."/>
            <person name="Chovatia M."/>
            <person name="Sandor L."/>
            <person name="Salamov A."/>
            <person name="Grigoriev I.V."/>
            <person name="Stajich J.E."/>
            <person name="Spatafora J.W."/>
        </authorList>
    </citation>
    <scope>NUCLEOTIDE SEQUENCE [LARGE SCALE GENOMIC DNA]</scope>
    <source>
        <strain evidence="2">S191</strain>
    </source>
</reference>
<feature type="transmembrane region" description="Helical" evidence="1">
    <location>
        <begin position="41"/>
        <end position="64"/>
    </location>
</feature>
<dbReference type="Proteomes" id="UP000673691">
    <property type="component" value="Unassembled WGS sequence"/>
</dbReference>
<accession>A0A8H7ZS39</accession>
<dbReference type="AlphaFoldDB" id="A0A8H7ZS39"/>
<comment type="caution">
    <text evidence="2">The sequence shown here is derived from an EMBL/GenBank/DDBJ whole genome shotgun (WGS) entry which is preliminary data.</text>
</comment>
<evidence type="ECO:0000313" key="2">
    <source>
        <dbReference type="EMBL" id="KAG5458177.1"/>
    </source>
</evidence>
<keyword evidence="1" id="KW-1133">Transmembrane helix</keyword>
<sequence>MKDDFWRKFLRQCGPMIKSYTVIKAADAESTAKKIVPIPRWCAPLAAGVVAVAAAVVAFTSVTFGAGSKFFRDVFAGLRDLGPI</sequence>
<keyword evidence="1" id="KW-0812">Transmembrane</keyword>
<dbReference type="EMBL" id="JAEFCI010008870">
    <property type="protein sequence ID" value="KAG5458177.1"/>
    <property type="molecule type" value="Genomic_DNA"/>
</dbReference>
<name>A0A8H7ZS39_9FUNG</name>